<sequence>MKVFKTKAVEVSSTTKQQARIASAISKPITILSTLPRNKIDSSNLDVELTFSDFDAVETDNFDRSSVFQNADHAKSVGSDSTPLPKASDDSNSKENYAVTPSIALQEGRVPCGHRCSRKDNSVNSPSSSSKYPIIVEDDSESDEMPLIKKRKLPVMIPLAKAVDQFSDDDDLFLSSSDILLKQPKSSCTELDENNLNNHVFDDWDCSALQKSPLFSDTETSLKNKWVDVQSKDRLLETPEILLPKPNQPIIETRSVKNHRILSFQLDDLNALHSKTSSGGIKPWVKLQERNLQERESHAPQAPTGALKFIKHAYVSSSSTQQEERKTLENLNFLDEKSIKSSLSVSENKDSMSRQSFAKKNGLITHSPVAKTPVAYKTNISNITDGETTNLKPKSSFTDILEFINNSTIKENIPPKFSNIPKSELRNDIFGHFASFLPTIAEETQKNECFDLIGVCSSDEKMTSTKAEYGGTDAKAEKESKYDTMSIFRDLF</sequence>
<feature type="region of interest" description="Disordered" evidence="1">
    <location>
        <begin position="72"/>
        <end position="95"/>
    </location>
</feature>
<organism evidence="2 3">
    <name type="scientific">Physocladia obscura</name>
    <dbReference type="NCBI Taxonomy" id="109957"/>
    <lineage>
        <taxon>Eukaryota</taxon>
        <taxon>Fungi</taxon>
        <taxon>Fungi incertae sedis</taxon>
        <taxon>Chytridiomycota</taxon>
        <taxon>Chytridiomycota incertae sedis</taxon>
        <taxon>Chytridiomycetes</taxon>
        <taxon>Chytridiales</taxon>
        <taxon>Chytriomycetaceae</taxon>
        <taxon>Physocladia</taxon>
    </lineage>
</organism>
<name>A0AAD5SZR4_9FUNG</name>
<proteinExistence type="predicted"/>
<accession>A0AAD5SZR4</accession>
<dbReference type="EMBL" id="JADGJH010001255">
    <property type="protein sequence ID" value="KAJ3116020.1"/>
    <property type="molecule type" value="Genomic_DNA"/>
</dbReference>
<reference evidence="2" key="1">
    <citation type="submission" date="2020-05" db="EMBL/GenBank/DDBJ databases">
        <title>Phylogenomic resolution of chytrid fungi.</title>
        <authorList>
            <person name="Stajich J.E."/>
            <person name="Amses K."/>
            <person name="Simmons R."/>
            <person name="Seto K."/>
            <person name="Myers J."/>
            <person name="Bonds A."/>
            <person name="Quandt C.A."/>
            <person name="Barry K."/>
            <person name="Liu P."/>
            <person name="Grigoriev I."/>
            <person name="Longcore J.E."/>
            <person name="James T.Y."/>
        </authorList>
    </citation>
    <scope>NUCLEOTIDE SEQUENCE</scope>
    <source>
        <strain evidence="2">JEL0513</strain>
    </source>
</reference>
<comment type="caution">
    <text evidence="2">The sequence shown here is derived from an EMBL/GenBank/DDBJ whole genome shotgun (WGS) entry which is preliminary data.</text>
</comment>
<feature type="compositionally biased region" description="Low complexity" evidence="1">
    <location>
        <begin position="122"/>
        <end position="133"/>
    </location>
</feature>
<dbReference type="Proteomes" id="UP001211907">
    <property type="component" value="Unassembled WGS sequence"/>
</dbReference>
<feature type="region of interest" description="Disordered" evidence="1">
    <location>
        <begin position="110"/>
        <end position="133"/>
    </location>
</feature>
<dbReference type="AlphaFoldDB" id="A0AAD5SZR4"/>
<protein>
    <submittedName>
        <fullName evidence="2">Uncharacterized protein</fullName>
    </submittedName>
</protein>
<evidence type="ECO:0000313" key="2">
    <source>
        <dbReference type="EMBL" id="KAJ3116020.1"/>
    </source>
</evidence>
<keyword evidence="3" id="KW-1185">Reference proteome</keyword>
<evidence type="ECO:0000256" key="1">
    <source>
        <dbReference type="SAM" id="MobiDB-lite"/>
    </source>
</evidence>
<evidence type="ECO:0000313" key="3">
    <source>
        <dbReference type="Proteomes" id="UP001211907"/>
    </source>
</evidence>
<gene>
    <name evidence="2" type="ORF">HK100_001180</name>
</gene>